<evidence type="ECO:0000256" key="1">
    <source>
        <dbReference type="ARBA" id="ARBA00023002"/>
    </source>
</evidence>
<keyword evidence="1" id="KW-0560">Oxidoreductase</keyword>
<sequence length="167" mass="17913">MHHGSLSRPVDQRTYRKVVGKFATGVAVVTTRLGEVDHAMTVNSFTSVSLEPLLVLFCAETAARFHAAVLEAGVWGVSVLPASMEDASRFFAHRGRPLDAPLARWPHHRSPSGVVLFDGAIATLEARTTAVHPAGDHSIIVGEVTHLGTPSDSAPLLYHNGRYGTSR</sequence>
<feature type="domain" description="Flavin reductase like" evidence="2">
    <location>
        <begin position="19"/>
        <end position="165"/>
    </location>
</feature>
<evidence type="ECO:0000259" key="2">
    <source>
        <dbReference type="SMART" id="SM00903"/>
    </source>
</evidence>
<dbReference type="Pfam" id="PF01613">
    <property type="entry name" value="Flavin_Reduct"/>
    <property type="match status" value="1"/>
</dbReference>
<organism evidence="3 4">
    <name type="scientific">Nonomuraea roseoviolacea subsp. carminata</name>
    <dbReference type="NCBI Taxonomy" id="160689"/>
    <lineage>
        <taxon>Bacteria</taxon>
        <taxon>Bacillati</taxon>
        <taxon>Actinomycetota</taxon>
        <taxon>Actinomycetes</taxon>
        <taxon>Streptosporangiales</taxon>
        <taxon>Streptosporangiaceae</taxon>
        <taxon>Nonomuraea</taxon>
    </lineage>
</organism>
<gene>
    <name evidence="3" type="ORF">HD595_004602</name>
</gene>
<keyword evidence="4" id="KW-1185">Reference proteome</keyword>
<dbReference type="SMART" id="SM00903">
    <property type="entry name" value="Flavin_Reduct"/>
    <property type="match status" value="1"/>
</dbReference>
<dbReference type="PANTHER" id="PTHR30466">
    <property type="entry name" value="FLAVIN REDUCTASE"/>
    <property type="match status" value="1"/>
</dbReference>
<dbReference type="Proteomes" id="UP001320766">
    <property type="component" value="Unassembled WGS sequence"/>
</dbReference>
<comment type="caution">
    <text evidence="3">The sequence shown here is derived from an EMBL/GenBank/DDBJ whole genome shotgun (WGS) entry which is preliminary data.</text>
</comment>
<dbReference type="SUPFAM" id="SSF50475">
    <property type="entry name" value="FMN-binding split barrel"/>
    <property type="match status" value="1"/>
</dbReference>
<dbReference type="Gene3D" id="2.30.110.10">
    <property type="entry name" value="Electron Transport, Fmn-binding Protein, Chain A"/>
    <property type="match status" value="1"/>
</dbReference>
<evidence type="ECO:0000313" key="4">
    <source>
        <dbReference type="Proteomes" id="UP001320766"/>
    </source>
</evidence>
<dbReference type="InterPro" id="IPR002563">
    <property type="entry name" value="Flavin_Rdtase-like_dom"/>
</dbReference>
<protein>
    <submittedName>
        <fullName evidence="3">Flavin reductase (DIM6/NTAB) family NADH-FMN oxidoreductase RutF</fullName>
    </submittedName>
</protein>
<dbReference type="PANTHER" id="PTHR30466:SF1">
    <property type="entry name" value="FMN REDUCTASE (NADH) RUTF"/>
    <property type="match status" value="1"/>
</dbReference>
<proteinExistence type="predicted"/>
<dbReference type="InterPro" id="IPR050268">
    <property type="entry name" value="NADH-dep_flavin_reductase"/>
</dbReference>
<dbReference type="EMBL" id="JAMZEC010000001">
    <property type="protein sequence ID" value="MCP2348480.1"/>
    <property type="molecule type" value="Genomic_DNA"/>
</dbReference>
<evidence type="ECO:0000313" key="3">
    <source>
        <dbReference type="EMBL" id="MCP2348480.1"/>
    </source>
</evidence>
<accession>A0ABT1K3A4</accession>
<dbReference type="RefSeq" id="WP_253772262.1">
    <property type="nucleotide sequence ID" value="NZ_BAAAVE010000049.1"/>
</dbReference>
<reference evidence="3 4" key="1">
    <citation type="submission" date="2022-06" db="EMBL/GenBank/DDBJ databases">
        <title>Sequencing the genomes of 1000 actinobacteria strains.</title>
        <authorList>
            <person name="Klenk H.-P."/>
        </authorList>
    </citation>
    <scope>NUCLEOTIDE SEQUENCE [LARGE SCALE GENOMIC DNA]</scope>
    <source>
        <strain evidence="3 4">DSM 44170</strain>
    </source>
</reference>
<dbReference type="InterPro" id="IPR012349">
    <property type="entry name" value="Split_barrel_FMN-bd"/>
</dbReference>
<name>A0ABT1K3A4_9ACTN</name>